<keyword evidence="5" id="KW-0378">Hydrolase</keyword>
<proteinExistence type="inferred from homology"/>
<comment type="similarity">
    <text evidence="1">Belongs to the peptidase M1 family.</text>
</comment>
<name>A0A0D2N5B8_HYPSF</name>
<dbReference type="PANTHER" id="PTHR11533:SF174">
    <property type="entry name" value="PUROMYCIN-SENSITIVE AMINOPEPTIDASE-RELATED"/>
    <property type="match status" value="1"/>
</dbReference>
<reference evidence="14" key="1">
    <citation type="submission" date="2014-04" db="EMBL/GenBank/DDBJ databases">
        <title>Evolutionary Origins and Diversification of the Mycorrhizal Mutualists.</title>
        <authorList>
            <consortium name="DOE Joint Genome Institute"/>
            <consortium name="Mycorrhizal Genomics Consortium"/>
            <person name="Kohler A."/>
            <person name="Kuo A."/>
            <person name="Nagy L.G."/>
            <person name="Floudas D."/>
            <person name="Copeland A."/>
            <person name="Barry K.W."/>
            <person name="Cichocki N."/>
            <person name="Veneault-Fourrey C."/>
            <person name="LaButti K."/>
            <person name="Lindquist E.A."/>
            <person name="Lipzen A."/>
            <person name="Lundell T."/>
            <person name="Morin E."/>
            <person name="Murat C."/>
            <person name="Riley R."/>
            <person name="Ohm R."/>
            <person name="Sun H."/>
            <person name="Tunlid A."/>
            <person name="Henrissat B."/>
            <person name="Grigoriev I.V."/>
            <person name="Hibbett D.S."/>
            <person name="Martin F."/>
        </authorList>
    </citation>
    <scope>NUCLEOTIDE SEQUENCE [LARGE SCALE GENOMIC DNA]</scope>
    <source>
        <strain evidence="14">FD-334 SS-4</strain>
    </source>
</reference>
<evidence type="ECO:0008006" key="15">
    <source>
        <dbReference type="Google" id="ProtNLM"/>
    </source>
</evidence>
<feature type="active site" description="Proton acceptor" evidence="8">
    <location>
        <position position="91"/>
    </location>
</feature>
<dbReference type="GO" id="GO:0008270">
    <property type="term" value="F:zinc ion binding"/>
    <property type="evidence" value="ECO:0007669"/>
    <property type="project" value="InterPro"/>
</dbReference>
<keyword evidence="14" id="KW-1185">Reference proteome</keyword>
<feature type="site" description="Transition state stabilizer" evidence="10">
    <location>
        <position position="177"/>
    </location>
</feature>
<dbReference type="OrthoDB" id="10031169at2759"/>
<evidence type="ECO:0000313" key="14">
    <source>
        <dbReference type="Proteomes" id="UP000054270"/>
    </source>
</evidence>
<dbReference type="AlphaFoldDB" id="A0A0D2N5B8"/>
<dbReference type="GO" id="GO:0042277">
    <property type="term" value="F:peptide binding"/>
    <property type="evidence" value="ECO:0007669"/>
    <property type="project" value="TreeGrafter"/>
</dbReference>
<keyword evidence="2" id="KW-0031">Aminopeptidase</keyword>
<organism evidence="13 14">
    <name type="scientific">Hypholoma sublateritium (strain FD-334 SS-4)</name>
    <dbReference type="NCBI Taxonomy" id="945553"/>
    <lineage>
        <taxon>Eukaryota</taxon>
        <taxon>Fungi</taxon>
        <taxon>Dikarya</taxon>
        <taxon>Basidiomycota</taxon>
        <taxon>Agaricomycotina</taxon>
        <taxon>Agaricomycetes</taxon>
        <taxon>Agaricomycetidae</taxon>
        <taxon>Agaricales</taxon>
        <taxon>Agaricineae</taxon>
        <taxon>Strophariaceae</taxon>
        <taxon>Hypholoma</taxon>
    </lineage>
</organism>
<dbReference type="InterPro" id="IPR001930">
    <property type="entry name" value="Peptidase_M1"/>
</dbReference>
<dbReference type="SUPFAM" id="SSF55486">
    <property type="entry name" value="Metalloproteases ('zincins'), catalytic domain"/>
    <property type="match status" value="1"/>
</dbReference>
<dbReference type="GO" id="GO:0016020">
    <property type="term" value="C:membrane"/>
    <property type="evidence" value="ECO:0007669"/>
    <property type="project" value="TreeGrafter"/>
</dbReference>
<evidence type="ECO:0000256" key="6">
    <source>
        <dbReference type="ARBA" id="ARBA00022833"/>
    </source>
</evidence>
<feature type="domain" description="ERAP1-like C-terminal" evidence="12">
    <location>
        <begin position="313"/>
        <end position="630"/>
    </location>
</feature>
<dbReference type="CDD" id="cd09601">
    <property type="entry name" value="M1_APN-Q_like"/>
    <property type="match status" value="1"/>
</dbReference>
<keyword evidence="6 9" id="KW-0862">Zinc</keyword>
<comment type="cofactor">
    <cofactor evidence="9">
        <name>Zn(2+)</name>
        <dbReference type="ChEBI" id="CHEBI:29105"/>
    </cofactor>
    <text evidence="9">Binds 1 zinc ion per subunit.</text>
</comment>
<evidence type="ECO:0000256" key="8">
    <source>
        <dbReference type="PIRSR" id="PIRSR634016-1"/>
    </source>
</evidence>
<accession>A0A0D2N5B8</accession>
<dbReference type="InterPro" id="IPR050344">
    <property type="entry name" value="Peptidase_M1_aminopeptidases"/>
</dbReference>
<evidence type="ECO:0000256" key="2">
    <source>
        <dbReference type="ARBA" id="ARBA00022438"/>
    </source>
</evidence>
<evidence type="ECO:0000256" key="4">
    <source>
        <dbReference type="ARBA" id="ARBA00022723"/>
    </source>
</evidence>
<dbReference type="Pfam" id="PF11838">
    <property type="entry name" value="ERAP1_C"/>
    <property type="match status" value="1"/>
</dbReference>
<dbReference type="GO" id="GO:0043171">
    <property type="term" value="P:peptide catabolic process"/>
    <property type="evidence" value="ECO:0007669"/>
    <property type="project" value="TreeGrafter"/>
</dbReference>
<dbReference type="GO" id="GO:0005737">
    <property type="term" value="C:cytoplasm"/>
    <property type="evidence" value="ECO:0007669"/>
    <property type="project" value="TreeGrafter"/>
</dbReference>
<dbReference type="STRING" id="945553.A0A0D2N5B8"/>
<evidence type="ECO:0000259" key="12">
    <source>
        <dbReference type="Pfam" id="PF11838"/>
    </source>
</evidence>
<dbReference type="FunFam" id="1.10.390.10:FF:000006">
    <property type="entry name" value="Puromycin-sensitive aminopeptidase"/>
    <property type="match status" value="1"/>
</dbReference>
<feature type="binding site" evidence="9">
    <location>
        <position position="90"/>
    </location>
    <ligand>
        <name>Zn(2+)</name>
        <dbReference type="ChEBI" id="CHEBI:29105"/>
        <note>catalytic</note>
    </ligand>
</feature>
<dbReference type="Proteomes" id="UP000054270">
    <property type="component" value="Unassembled WGS sequence"/>
</dbReference>
<feature type="domain" description="Peptidase M1 membrane alanine aminopeptidase" evidence="11">
    <location>
        <begin position="20"/>
        <end position="236"/>
    </location>
</feature>
<dbReference type="InterPro" id="IPR027268">
    <property type="entry name" value="Peptidase_M4/M1_CTD_sf"/>
</dbReference>
<keyword evidence="3" id="KW-0645">Protease</keyword>
<evidence type="ECO:0000256" key="3">
    <source>
        <dbReference type="ARBA" id="ARBA00022670"/>
    </source>
</evidence>
<dbReference type="GO" id="GO:0006508">
    <property type="term" value="P:proteolysis"/>
    <property type="evidence" value="ECO:0007669"/>
    <property type="project" value="UniProtKB-KW"/>
</dbReference>
<dbReference type="GO" id="GO:0005615">
    <property type="term" value="C:extracellular space"/>
    <property type="evidence" value="ECO:0007669"/>
    <property type="project" value="TreeGrafter"/>
</dbReference>
<dbReference type="InterPro" id="IPR014782">
    <property type="entry name" value="Peptidase_M1_dom"/>
</dbReference>
<dbReference type="Gene3D" id="2.60.40.1910">
    <property type="match status" value="1"/>
</dbReference>
<dbReference type="PANTHER" id="PTHR11533">
    <property type="entry name" value="PROTEASE M1 ZINC METALLOPROTEASE"/>
    <property type="match status" value="1"/>
</dbReference>
<evidence type="ECO:0000256" key="7">
    <source>
        <dbReference type="ARBA" id="ARBA00023049"/>
    </source>
</evidence>
<evidence type="ECO:0000256" key="1">
    <source>
        <dbReference type="ARBA" id="ARBA00010136"/>
    </source>
</evidence>
<dbReference type="InterPro" id="IPR034016">
    <property type="entry name" value="M1_APN-typ"/>
</dbReference>
<evidence type="ECO:0000259" key="11">
    <source>
        <dbReference type="Pfam" id="PF01433"/>
    </source>
</evidence>
<feature type="binding site" evidence="9">
    <location>
        <position position="113"/>
    </location>
    <ligand>
        <name>Zn(2+)</name>
        <dbReference type="ChEBI" id="CHEBI:29105"/>
        <note>catalytic</note>
    </ligand>
</feature>
<dbReference type="Gene3D" id="1.25.50.20">
    <property type="match status" value="1"/>
</dbReference>
<keyword evidence="7" id="KW-0482">Metalloprotease</keyword>
<sequence>MPGYTTTVNVIFTGHQAQFVLDVTAACLPLYEEVFKVEYPLPKLDTLLAHDFEGAMEHWGLITGATQILLIDLIKSTQQEKVSVFHIQCHEIAHMWFGNITTMKWWDTLYLNEGFATLMGELIIPDRIHPEWRAGSEFVVGHFNRALNLDAKLSSHPVEVECPDANRINEMFDDLSYSKAGSVLRMLSHYVGADKFLEGVSLYLKAHLFGNAVTHDLWQGISAATGIDIAELMDDWITKIGYPVLTVTENVAGIHVRQDRFLETGPADPKDNETIWNIPLSLLSTEHGISSVDKAMVLREREATFVVDTTKPFKLNTGTKGVYRVLYTPKRLAKIATEAAQPKSVFSLDDRTGLLQDAFALSKAGFSTPSSSLTVVDLWRSEKEYVVWEGMAAGLDELVSIWWEDASVVENLKRFQRTLFVPLVERLGYEYSENDSRDRILLRTLAITQAAAADDKGVLQVLQAKFKRFLKTGNNSHIPAELQQVTYAVAVKFGGRVEYDTIVKIFELRRTPSEQKAASFAMGASQDLEIIHETTEFIVNKARDQDLIPLFAALSANFASRRAATQTFMQNYDTFYNRYKDQLSLGVLVSACLNYYSSQADYQAIETYFKVKDTSKYSHALAQSLDGIKARSAYVERATADILDWFHKNI</sequence>
<dbReference type="GO" id="GO:0070006">
    <property type="term" value="F:metalloaminopeptidase activity"/>
    <property type="evidence" value="ECO:0007669"/>
    <property type="project" value="TreeGrafter"/>
</dbReference>
<dbReference type="OMA" id="NGVCIRN"/>
<evidence type="ECO:0000256" key="10">
    <source>
        <dbReference type="PIRSR" id="PIRSR634016-4"/>
    </source>
</evidence>
<protein>
    <recommendedName>
        <fullName evidence="15">Aminopeptidase</fullName>
    </recommendedName>
</protein>
<dbReference type="Pfam" id="PF01433">
    <property type="entry name" value="Peptidase_M1"/>
    <property type="match status" value="1"/>
</dbReference>
<evidence type="ECO:0000313" key="13">
    <source>
        <dbReference type="EMBL" id="KJA14359.1"/>
    </source>
</evidence>
<gene>
    <name evidence="13" type="ORF">HYPSUDRAFT_80850</name>
</gene>
<dbReference type="InterPro" id="IPR024571">
    <property type="entry name" value="ERAP1-like_C_dom"/>
</dbReference>
<keyword evidence="4 9" id="KW-0479">Metal-binding</keyword>
<dbReference type="Gene3D" id="1.10.390.10">
    <property type="entry name" value="Neutral Protease Domain 2"/>
    <property type="match status" value="1"/>
</dbReference>
<dbReference type="EMBL" id="KN817682">
    <property type="protein sequence ID" value="KJA14359.1"/>
    <property type="molecule type" value="Genomic_DNA"/>
</dbReference>
<dbReference type="PRINTS" id="PR00756">
    <property type="entry name" value="ALADIPTASE"/>
</dbReference>
<evidence type="ECO:0000256" key="5">
    <source>
        <dbReference type="ARBA" id="ARBA00022801"/>
    </source>
</evidence>
<feature type="binding site" evidence="9">
    <location>
        <position position="94"/>
    </location>
    <ligand>
        <name>Zn(2+)</name>
        <dbReference type="ChEBI" id="CHEBI:29105"/>
        <note>catalytic</note>
    </ligand>
</feature>
<evidence type="ECO:0000256" key="9">
    <source>
        <dbReference type="PIRSR" id="PIRSR634016-3"/>
    </source>
</evidence>